<gene>
    <name evidence="2" type="ORF">RRG08_031235</name>
</gene>
<feature type="compositionally biased region" description="Polar residues" evidence="1">
    <location>
        <begin position="732"/>
        <end position="743"/>
    </location>
</feature>
<sequence length="5637" mass="632508">MPNLRHKLSNKSRPTKVPLHGKTNDSVTTKSRTNTKASSEGKHQQRAAPKKRAASTETIDGKLFQSATTGLKSIAHGSLSPTSRIGTFISSRSTSSDSALVDIPRFSSNSLLKYPCKWEAVEIRYMERDRCSRLNSTSESDNVSINSQSKPFGVILDAKEAASTAAGRKQQCLQSEQSEVQKQTVVVEKLHVRNLLNTIREQCGDLSTSRLSEYRPAQLDALSPKFVLASAPNPNLPCSSSADNASESMLGHSLIEYGAREDRQGRWLDVSYDDDESTISQKCLYNVEREKGNYKHKYCDKYSRERHCSRIFDESSVYSDISLLGKSTVSCSSPISCGTRDQATQLDSDVADTIVICPKRQPGLHDQILRHPISPETCRRLPQTEISNRVTPRRPLSRFRENEDLERQPSKSPNDPPILSQQEIECYKKIALRILLDRKKLEQNRFRKRSEPLVQRHKAANGAAYDRNRLTSTVRASRPRKAQKPLSLSNSSVLKFAKSVEHVNSAESAPVDHHAAGTGTILSAARIMSQIEKHKRRMSQSPKAQASRSSQHPLKKPRRKFLPSSRGTYSQANKTNKLISQNTQQFLGATRNINYRTNTRSSSCENDWRSNSALPPAQVSTQTMSPLSRTLLSSVIKQEQIKSAAKNRPKKNEKNGFNTQKHKNAKNVLIYDEFHQMMLQAAKHLAHLKSPTKVKITENQRSMNSSAVAVGNHSYTSPGASFVSKAFKTSKQTPGISKSNEVSAKTKRWTQPPRVTNTFNSTKKLAPSQTLSADVKEQQPCPVSFSLPEKKDQYDYEKGFKYQKQRQQLEQQQYMERHPKEQQHNQYINTNTASLSNKDIKIPSSTSFCYKGESPLNDKTSTPRKLPREVINLGFTEMLRNILKSPTARATQALGSFQADQAINGEETRISQMTVEQIIRCYQDLFSSTYSHTSFEKSHSSHPPENLHMRADSERAPPLRTLSSTDQPPASPKKASALHKAPHPFFVANDHRPYNVDEKRHQMRSASLTLDVQKTLSGFRRQTQSSLNKINVPFSSWNKPPSPIPFVKSNLRNHSLERQSDGGKVQFISKEINSLNESKFKHDFNSSPFRRDSSKSDLDSPDISTILCSSHPVMSKHFAINGKQCNPVVGNSLNKIKEPNANPCPGVILDEEDGSKDGPETRKTKFNIFKEDQTFSKAFHNSKSLIQQDTGVTQMEYTNSDFSISSPGYPSEGEIIKFHNPQDRLIGNELDSTFKNELSSFKRKVFLSSSQPSIGCNACISTPLDLSKFQLSKSTRAFSESALQSASAYTEKPPVPISRKLPGSGFPKHKNSFENLLKQKLKMAPFQRKLTSNGSECQSLAKYDVSESLTSSVLKQKRLGNKKVVKNLENSKETEKIAQSDDSRKFQTIEIDQPHKLHTSFYAEISNESSSPETYLTALKEKQTLIKLRRDEASPSLSDSGLWSRHKQLHEAWQSLSKEFQGKCVTPYVQLRKDLEQKSCAFGDRLLPGPPSLPLEMKDLKRHSTQALQLKEANGMQTVTREVLQNKYLNVDEEDQTQVSKIRSCGAVTQLASCSEGTYCNEDCTSQTVREKPPVTVSTKTTLPYSLPKPSLKHVKKKETSQENESAEDSSLDATDTWRTKFKPERHFSRNSDAFQSPNHKSPSTCDENVVKLLQDRTVAKTCEMVLNQPQFSDTVTNETTESREHKFSLVDFSDGSNQNSKQDDVFMTRASPSSSQHSSWMLSGSWEDERKRKEKYTKIKPLNKRATTEPKQCVKACQQHVAETFKAQAIDEKQARQSDESGEKLNSPPTQHISVLEGKEKASIYSNQTTRQSAFLAADVPQKQINCAFLLHEKAQSQSSHSCGLSNCSDASRAPTEKKTAHAMWDTLKETETGDSSEDSSTRGLASGDTVNNKTSDSLTRDPHPVGLSHPEISTENDFISSHTAHLKARPLTSLQELKLSRIGRSIFAESRQICLDVPKTDDCAVSTGGSPAHVLEDSQETCFTRTERSDSPSTHHLSYICHPACRAKTRVNSATFTMPSEIHSGDSINPDSQAFNSFSQTPHDHQLRKINGQVQCGSTITRNQRLASDIKDLSEIYNLHPDSSSKDFTRSRSLSNMNVAGLSISAPRKKVHEFSWKSALKEIPYSVNSGTQTPCVCGDKKKQTPTLSELVLGIYYDIKSLKKLSAQMNHPPQLMTKENTDAVSTAISRYKLNLSRSDLCLIDTQKQSCHTHTQTQNFPDVEYQSQQKKFAKSSVHRRNGSVKTQTLTQDLKTVMNDTQVFSTTPTITSISSPRFKSELLAHTNTVNRSHTLPPSTRTPKSPVFGISKANEVSSKSFDKDGSTFREWNVVGNNAPQTAKDARESFKGASVAEKPTYSMGPVRSSSPKRSLSRKKSDAADYIERRVWENLELFIESVKQDFGYVRETSTSQSEKRSETCALSLPPRASSLRNTTGDSWPTVATEWSPQFFPHKSYSGLQENKKLKLTFPAFMQVIGPAAKGGLSISSLQRENYSHYQFSSNKSDHPKAQHERKDKPNKEGINSRLHISPCPSMDFKQKNETKHVNIFTSQSPPKSEVSFICSDCRPSDLADSTIKTCQSPCLRQELPLKNKTNICVSFQTPFVPHLQGSSADCYSGPQCLVNRLLEQKSSTDISTIPLLPGKANKIHSSCPPRWSKFNFISNHRKTNPFLIDTTREFFQPSSLHAPPQWVDSKLEPACGLKQSVVLTEEDIHFLTKVSDGKEPQRKDSAGEVLSLDVSKFSKFPSPNENENLMLFSEETTNCQESHGDDDSISRYINEGYESDVLALADPVSTQRVQTNSSLAESRVPIISSTSMKCSKKSGRPNITFDKKRSVPISSPNKKDERTDDHRYNDASRSDSDTLSQEYSNCISYSRYMNSDEFIFCSKFCSSVGKESHFFQQSLEPEHVPRYSGLKSEAKRTPTTNEKSKPLVHSKAVKRLKRSLFENLLDSTFACPKKKTKVVYGKSGKTNFWHTINLVTSKLFELIENTKYLGNRRSKPRRRQVIFNRKGCVRLQKNVTFKHAKSSTTNKLPARRGNCHGNNHREKLRIPTYIQVGNLSLYPAVQTTGIKQTKKDLKSSHAQCSELSRDDREQKHNSLNRKACRDSSTHIDTKFEEMIASGNVPVKTFELVPDGPVKTLLLLMTGDLGEKENVIRNHDAQMQMSAEKTKSSEMEHMQSTISFRKDPGENSSLNANQIRESDLDRDSRLWESPKVTLTDSSGSLESVHTRGTKEKPVKPQSPVTSCFSSHLSLFENISSASDHFDIYSESSLSFTDHSCTSSLLRNTSATYVKVLDTSRLSKKIELPCAGKQIFNNIEKAEEQRSSVLFFPLCAETNCPVQETSTEKQKCSDLYKFPNTSVVSLPKLQFPLGEARYLSRNLSRLLPFAYELMCTGLRGDTQLHLTPKSNSCAFNSEPDPSDIGFEKKTLPPGKQAQSKFKKFAEFEKCSPRFDALEPKNMHSEKEIEEIPQVKTRGYRELETLQGERGDMSLAKNYMNNETIGQLFSEQEEDRQILGTSVKIFFLPPADEGRVFIDNVLSRESNESPPLSFDAGKGKGFFDERKPVSFLECTNLSDEIDGKENVEERYTFLPYTTEYRGPREYSTFCYPKNVVILDEKYASETGQFIHPDGNIIFCCGKEPDKSISKHTTESVERRENNSFFTKSGKQCKKLSPDQRRLSKIIDRKKTRFPSCPQQNLSSYPHKRHQEYCVNPCSSNISTPLDRKFKSSTEETVIPDSLYWSINRLKAKQPDPREKTSGLKYNQIEPGGKIPASSSYESCTNIHKFKKRWHRKPVKEQSLSTPYMVSEFKHGWWHIPTSPETKPRCHKAPKDSIDNFDVDTYDDLGSFVTEMQDTTTSSSRTWDHGLDSDSPWEGGCVKNCSMTFTRTSSADLMGQLNLAQRLRPIPSTSSSLLNPTGQMNVYVDNSTQVHSTLHGNSAPLRCQGEQTDFFEQTSDKSIQADPGRTPSVNKKFDRMTHENHISAHLTAADKTTCDAPSPIVTVQHPDTFVCSVLQDFMRLSLATFVEKLVENKLKKQTNSIACQNNESHSDRYSGSERDDTSSESSVQVSKSSLGVINERTEATPTALHALNTARNESLPSSARIGQNSSAWRGKRDATSAPLRPERNLIKPPSTPSSTNSALKRDRDRSPFTGFGGNSVDFFKENQPACEVDSKTKSSDSREVEKLIKPEFTSFTNSKQTTSFKQAKSMNSSFPLRLCQSCELQSHVTRADQSRLCNHKTEEKNPSPFSKLVHHLTPQEVDPLQLFTLDQFDQHLALENKPCVFPRQVWSSVDNRDDSLVCVKGRHRTFSPMPLDLDKSESIKPAIILNSSNLSNLDEKTQKTPYVSSPNKILCSDSTCETTTISSSSSSLVDYGGLKYVLSRESKDLWKQLTILEKSYESCELCKKQYKKTTGRSLSPQWIRPVTTYKSRPCCLHNSSSFQRSQSVQLSESSTKTEREFTQTMIRSITKPPKLKHLANENFKNGDNTCEKHSEMMDEASVPSLSETRTISTGKHDATCPAVRNQPNKGIPLPMQSSASHQPQERMLTNLKSAPQKPRPDLKRRLKLSLTEEDIPPSKKASKSSCSSMNYKEKGERPYSRGKVTGGAYRSSGIIRYGQTARMVQLFERSSSSSDRNLSCGLNSAKPSTIRSGSSGRSNNASCIDMTNLQTKPGPSSRTPLGSDVRYDSICEMAVFHTAPRKPPCRTKLGQSLACPHENLSISWTKKRGECQEGFSRPDTLLENNHTSVRHMVTEFSLRPLSWDENEKNKIIMKSTSPTPRTKRREYSKQKDTKIEDHEPQFHSTSPDADECIKTLGNILCEMRNTFPDGRKIPQIIPPEKSDLSDVGSGKGNSEMLFQKDFDFSPKHSKTCKEKNSASFRPVRGGVDFNLSALYTTQTSERSRLPDQEKKFLAKDSPVPREVESEAKLSGSQIFCHDSQCIKISPILKMEVTNQGSLQERNLTKNSTRAKHPENNLTSDPSRTENLEGYLTSGQNHPNQLENILDYARVEQSEKGMDYGQSRLKNLEIKIGKKLSSKIEQGSTDNNNVSRALDQGRKKEQLKGSSESIQKFPTNKFEIGKKISYDDEKLRKDGTLVDIRLQGQSQALNRYRDHSVETPIHRPSLVFSNSCDITGTHSCDDITADTKGKSVTWSKLGTCGNHEYSLQMTDSIRNMETFENVHRAKENAVQCEKPVKLDSYKRGPNSTSHWSVLKTVGCKKALDMPNENPASKRRQQKMVSNNFSSFEIRHVEEPQRSPKIYNGQNRSETCNIVALPERALQKHMNLSKVPESFPNAFHTQCSFVSAMQQSRPCNSKTYGPFSSDVIDQNNREPQVTGDPYETTTSRRDNGNGYGKKDNISMKALHEFRPKKFAKGSLSKAIEKNSTDVKAAAYVNENINTVSRQPIFNSCKTQKRKDEKEENSAAEIGPWGTHEGTRRQEISQFQGSVDVRRASDLISPDSNLQDKACNSVTAYDVKTPPASLLGAVYQLSATDGLPGKNKGISWSKINRSLASMLRSSKPCSAAGTGRASMDQDSKETKDLSSAATPTLHKCPNAERKLPLVAQEFDAESLLHEPQETTKHSTSRGNPSLNRPRPQAARAQSDSDKTKRKFVLKNILPFGKRNSSREKRNLKEKKV</sequence>
<feature type="compositionally biased region" description="Basic and acidic residues" evidence="1">
    <location>
        <begin position="3167"/>
        <end position="3176"/>
    </location>
</feature>
<evidence type="ECO:0000256" key="1">
    <source>
        <dbReference type="SAM" id="MobiDB-lite"/>
    </source>
</evidence>
<feature type="compositionally biased region" description="Basic and acidic residues" evidence="1">
    <location>
        <begin position="3199"/>
        <end position="3211"/>
    </location>
</feature>
<feature type="region of interest" description="Disordered" evidence="1">
    <location>
        <begin position="4831"/>
        <end position="4850"/>
    </location>
</feature>
<feature type="compositionally biased region" description="Polar residues" evidence="1">
    <location>
        <begin position="4661"/>
        <end position="4680"/>
    </location>
</feature>
<organism evidence="2 3">
    <name type="scientific">Elysia crispata</name>
    <name type="common">lettuce slug</name>
    <dbReference type="NCBI Taxonomy" id="231223"/>
    <lineage>
        <taxon>Eukaryota</taxon>
        <taxon>Metazoa</taxon>
        <taxon>Spiralia</taxon>
        <taxon>Lophotrochozoa</taxon>
        <taxon>Mollusca</taxon>
        <taxon>Gastropoda</taxon>
        <taxon>Heterobranchia</taxon>
        <taxon>Euthyneura</taxon>
        <taxon>Panpulmonata</taxon>
        <taxon>Sacoglossa</taxon>
        <taxon>Placobranchoidea</taxon>
        <taxon>Plakobranchidae</taxon>
        <taxon>Elysia</taxon>
    </lineage>
</organism>
<feature type="compositionally biased region" description="Low complexity" evidence="1">
    <location>
        <begin position="4651"/>
        <end position="4660"/>
    </location>
</feature>
<feature type="compositionally biased region" description="Polar residues" evidence="1">
    <location>
        <begin position="565"/>
        <end position="625"/>
    </location>
</feature>
<feature type="region of interest" description="Disordered" evidence="1">
    <location>
        <begin position="2814"/>
        <end position="2862"/>
    </location>
</feature>
<feature type="region of interest" description="Disordered" evidence="1">
    <location>
        <begin position="5411"/>
        <end position="5432"/>
    </location>
</feature>
<feature type="compositionally biased region" description="Basic residues" evidence="1">
    <location>
        <begin position="1"/>
        <end position="14"/>
    </location>
</feature>
<feature type="compositionally biased region" description="Basic and acidic residues" evidence="1">
    <location>
        <begin position="4114"/>
        <end position="4129"/>
    </location>
</feature>
<accession>A0AAE1DZD2</accession>
<proteinExistence type="predicted"/>
<name>A0AAE1DZD2_9GAST</name>
<feature type="compositionally biased region" description="Polar residues" evidence="1">
    <location>
        <begin position="3189"/>
        <end position="3198"/>
    </location>
</feature>
<feature type="region of interest" description="Disordered" evidence="1">
    <location>
        <begin position="1841"/>
        <end position="1912"/>
    </location>
</feature>
<feature type="compositionally biased region" description="Basic and acidic residues" evidence="1">
    <location>
        <begin position="945"/>
        <end position="957"/>
    </location>
</feature>
<feature type="region of interest" description="Disordered" evidence="1">
    <location>
        <begin position="4041"/>
        <end position="4079"/>
    </location>
</feature>
<feature type="region of interest" description="Disordered" evidence="1">
    <location>
        <begin position="4628"/>
        <end position="4681"/>
    </location>
</feature>
<feature type="region of interest" description="Disordered" evidence="1">
    <location>
        <begin position="4568"/>
        <end position="4607"/>
    </location>
</feature>
<feature type="region of interest" description="Disordered" evidence="1">
    <location>
        <begin position="375"/>
        <end position="420"/>
    </location>
</feature>
<reference evidence="2" key="1">
    <citation type="journal article" date="2023" name="G3 (Bethesda)">
        <title>A reference genome for the long-term kleptoplast-retaining sea slug Elysia crispata morphotype clarki.</title>
        <authorList>
            <person name="Eastman K.E."/>
            <person name="Pendleton A.L."/>
            <person name="Shaikh M.A."/>
            <person name="Suttiyut T."/>
            <person name="Ogas R."/>
            <person name="Tomko P."/>
            <person name="Gavelis G."/>
            <person name="Widhalm J.R."/>
            <person name="Wisecaver J.H."/>
        </authorList>
    </citation>
    <scope>NUCLEOTIDE SEQUENCE</scope>
    <source>
        <strain evidence="2">ECLA1</strain>
    </source>
</reference>
<feature type="compositionally biased region" description="Polar residues" evidence="1">
    <location>
        <begin position="1890"/>
        <end position="1899"/>
    </location>
</feature>
<feature type="compositionally biased region" description="Basic and acidic residues" evidence="1">
    <location>
        <begin position="3227"/>
        <end position="3237"/>
    </location>
</feature>
<feature type="region of interest" description="Disordered" evidence="1">
    <location>
        <begin position="4769"/>
        <end position="4809"/>
    </location>
</feature>
<feature type="region of interest" description="Disordered" evidence="1">
    <location>
        <begin position="1570"/>
        <end position="1616"/>
    </location>
</feature>
<dbReference type="Proteomes" id="UP001283361">
    <property type="component" value="Unassembled WGS sequence"/>
</dbReference>
<feature type="region of interest" description="Disordered" evidence="1">
    <location>
        <begin position="531"/>
        <end position="625"/>
    </location>
</feature>
<feature type="compositionally biased region" description="Basic and acidic residues" evidence="1">
    <location>
        <begin position="398"/>
        <end position="409"/>
    </location>
</feature>
<protein>
    <submittedName>
        <fullName evidence="2">Uncharacterized protein</fullName>
    </submittedName>
</protein>
<feature type="region of interest" description="Disordered" evidence="1">
    <location>
        <begin position="5518"/>
        <end position="5637"/>
    </location>
</feature>
<feature type="compositionally biased region" description="Basic and acidic residues" evidence="1">
    <location>
        <begin position="4048"/>
        <end position="4061"/>
    </location>
</feature>
<comment type="caution">
    <text evidence="2">The sequence shown here is derived from an EMBL/GenBank/DDBJ whole genome shotgun (WGS) entry which is preliminary data.</text>
</comment>
<keyword evidence="3" id="KW-1185">Reference proteome</keyword>
<feature type="compositionally biased region" description="Low complexity" evidence="1">
    <location>
        <begin position="4063"/>
        <end position="4073"/>
    </location>
</feature>
<feature type="region of interest" description="Disordered" evidence="1">
    <location>
        <begin position="934"/>
        <end position="976"/>
    </location>
</feature>
<feature type="region of interest" description="Disordered" evidence="1">
    <location>
        <begin position="640"/>
        <end position="662"/>
    </location>
</feature>
<feature type="compositionally biased region" description="Basic and acidic residues" evidence="1">
    <location>
        <begin position="4785"/>
        <end position="4801"/>
    </location>
</feature>
<feature type="region of interest" description="Disordered" evidence="1">
    <location>
        <begin position="3750"/>
        <end position="3776"/>
    </location>
</feature>
<feature type="compositionally biased region" description="Polar residues" evidence="1">
    <location>
        <begin position="24"/>
        <end position="38"/>
    </location>
</feature>
<feature type="region of interest" description="Disordered" evidence="1">
    <location>
        <begin position="2416"/>
        <end position="2436"/>
    </location>
</feature>
<feature type="compositionally biased region" description="Basic residues" evidence="1">
    <location>
        <begin position="44"/>
        <end position="53"/>
    </location>
</feature>
<feature type="region of interest" description="Disordered" evidence="1">
    <location>
        <begin position="4511"/>
        <end position="4544"/>
    </location>
</feature>
<feature type="region of interest" description="Disordered" evidence="1">
    <location>
        <begin position="3023"/>
        <end position="3044"/>
    </location>
</feature>
<feature type="compositionally biased region" description="Basic and acidic residues" evidence="1">
    <location>
        <begin position="2503"/>
        <end position="2519"/>
    </location>
</feature>
<evidence type="ECO:0000313" key="3">
    <source>
        <dbReference type="Proteomes" id="UP001283361"/>
    </source>
</evidence>
<feature type="compositionally biased region" description="Polar residues" evidence="1">
    <location>
        <begin position="1841"/>
        <end position="1851"/>
    </location>
</feature>
<feature type="region of interest" description="Disordered" evidence="1">
    <location>
        <begin position="5038"/>
        <end position="5067"/>
    </location>
</feature>
<feature type="compositionally biased region" description="Basic and acidic residues" evidence="1">
    <location>
        <begin position="5344"/>
        <end position="5358"/>
    </location>
</feature>
<feature type="compositionally biased region" description="Polar residues" evidence="1">
    <location>
        <begin position="4093"/>
        <end position="4111"/>
    </location>
</feature>
<feature type="compositionally biased region" description="Polar residues" evidence="1">
    <location>
        <begin position="3215"/>
        <end position="3226"/>
    </location>
</feature>
<dbReference type="EMBL" id="JAWDGP010001753">
    <property type="protein sequence ID" value="KAK3788579.1"/>
    <property type="molecule type" value="Genomic_DNA"/>
</dbReference>
<feature type="region of interest" description="Disordered" evidence="1">
    <location>
        <begin position="4959"/>
        <end position="4984"/>
    </location>
</feature>
<feature type="region of interest" description="Disordered" evidence="1">
    <location>
        <begin position="3084"/>
        <end position="3105"/>
    </location>
</feature>
<evidence type="ECO:0000313" key="2">
    <source>
        <dbReference type="EMBL" id="KAK3788579.1"/>
    </source>
</evidence>
<feature type="compositionally biased region" description="Basic and acidic residues" evidence="1">
    <location>
        <begin position="3087"/>
        <end position="3096"/>
    </location>
</feature>
<feature type="region of interest" description="Disordered" evidence="1">
    <location>
        <begin position="453"/>
        <end position="487"/>
    </location>
</feature>
<feature type="region of interest" description="Disordered" evidence="1">
    <location>
        <begin position="1"/>
        <end position="61"/>
    </location>
</feature>
<feature type="compositionally biased region" description="Basic and acidic residues" evidence="1">
    <location>
        <begin position="5571"/>
        <end position="5581"/>
    </location>
</feature>
<feature type="region of interest" description="Disordered" evidence="1">
    <location>
        <begin position="5323"/>
        <end position="5358"/>
    </location>
</feature>
<feature type="region of interest" description="Disordered" evidence="1">
    <location>
        <begin position="4093"/>
        <end position="4159"/>
    </location>
</feature>
<feature type="compositionally biased region" description="Polar residues" evidence="1">
    <location>
        <begin position="4635"/>
        <end position="4650"/>
    </location>
</feature>
<feature type="compositionally biased region" description="Polar residues" evidence="1">
    <location>
        <begin position="5038"/>
        <end position="5050"/>
    </location>
</feature>
<feature type="region of interest" description="Disordered" evidence="1">
    <location>
        <begin position="2333"/>
        <end position="2376"/>
    </location>
</feature>
<feature type="compositionally biased region" description="Basic and acidic residues" evidence="1">
    <location>
        <begin position="2841"/>
        <end position="2860"/>
    </location>
</feature>
<feature type="region of interest" description="Disordered" evidence="1">
    <location>
        <begin position="732"/>
        <end position="760"/>
    </location>
</feature>
<feature type="region of interest" description="Disordered" evidence="1">
    <location>
        <begin position="2497"/>
        <end position="2526"/>
    </location>
</feature>
<feature type="compositionally biased region" description="Polar residues" evidence="1">
    <location>
        <begin position="539"/>
        <end position="552"/>
    </location>
</feature>
<feature type="region of interest" description="Disordered" evidence="1">
    <location>
        <begin position="3165"/>
        <end position="3241"/>
    </location>
</feature>
<feature type="compositionally biased region" description="Basic and acidic residues" evidence="1">
    <location>
        <begin position="5532"/>
        <end position="5541"/>
    </location>
</feature>